<proteinExistence type="predicted"/>
<dbReference type="EMBL" id="CP037920">
    <property type="protein sequence ID" value="QDT97559.1"/>
    <property type="molecule type" value="Genomic_DNA"/>
</dbReference>
<reference evidence="2 3" key="1">
    <citation type="submission" date="2019-03" db="EMBL/GenBank/DDBJ databases">
        <title>Deep-cultivation of Planctomycetes and their phenomic and genomic characterization uncovers novel biology.</title>
        <authorList>
            <person name="Wiegand S."/>
            <person name="Jogler M."/>
            <person name="Boedeker C."/>
            <person name="Pinto D."/>
            <person name="Vollmers J."/>
            <person name="Rivas-Marin E."/>
            <person name="Kohn T."/>
            <person name="Peeters S.H."/>
            <person name="Heuer A."/>
            <person name="Rast P."/>
            <person name="Oberbeckmann S."/>
            <person name="Bunk B."/>
            <person name="Jeske O."/>
            <person name="Meyerdierks A."/>
            <person name="Storesund J.E."/>
            <person name="Kallscheuer N."/>
            <person name="Luecker S."/>
            <person name="Lage O.M."/>
            <person name="Pohl T."/>
            <person name="Merkel B.J."/>
            <person name="Hornburger P."/>
            <person name="Mueller R.-W."/>
            <person name="Bruemmer F."/>
            <person name="Labrenz M."/>
            <person name="Spormann A.M."/>
            <person name="Op den Camp H."/>
            <person name="Overmann J."/>
            <person name="Amann R."/>
            <person name="Jetten M.S.M."/>
            <person name="Mascher T."/>
            <person name="Medema M.H."/>
            <person name="Devos D.P."/>
            <person name="Kaster A.-K."/>
            <person name="Ovreas L."/>
            <person name="Rohde M."/>
            <person name="Galperin M.Y."/>
            <person name="Jogler C."/>
        </authorList>
    </citation>
    <scope>NUCLEOTIDE SEQUENCE [LARGE SCALE GENOMIC DNA]</scope>
    <source>
        <strain evidence="2 3">V144</strain>
    </source>
</reference>
<evidence type="ECO:0000313" key="2">
    <source>
        <dbReference type="EMBL" id="QDT97559.1"/>
    </source>
</evidence>
<protein>
    <submittedName>
        <fullName evidence="2">Uncharacterized protein</fullName>
    </submittedName>
</protein>
<sequence precursor="true">MRISMICLTCFSLSVLLFFGTATAFGENSPSQAKGNYVTWPWQVAVNQSSTPEIQAAASRLSKSLKSKWGSIYKANKNPGCCLWIEVGTWTPNPGEPGYLIVIQPGGALLMSTNTKQLNLAIDRLTKIKRIQGENTMLPVGVITSYPVISEK</sequence>
<feature type="chain" id="PRO_5021733648" evidence="1">
    <location>
        <begin position="25"/>
        <end position="152"/>
    </location>
</feature>
<gene>
    <name evidence="2" type="ORF">V144x_30380</name>
</gene>
<evidence type="ECO:0000313" key="3">
    <source>
        <dbReference type="Proteomes" id="UP000318704"/>
    </source>
</evidence>
<feature type="signal peptide" evidence="1">
    <location>
        <begin position="1"/>
        <end position="24"/>
    </location>
</feature>
<organism evidence="2 3">
    <name type="scientific">Gimesia aquarii</name>
    <dbReference type="NCBI Taxonomy" id="2527964"/>
    <lineage>
        <taxon>Bacteria</taxon>
        <taxon>Pseudomonadati</taxon>
        <taxon>Planctomycetota</taxon>
        <taxon>Planctomycetia</taxon>
        <taxon>Planctomycetales</taxon>
        <taxon>Planctomycetaceae</taxon>
        <taxon>Gimesia</taxon>
    </lineage>
</organism>
<dbReference type="AlphaFoldDB" id="A0A517VX35"/>
<name>A0A517VX35_9PLAN</name>
<keyword evidence="1" id="KW-0732">Signal</keyword>
<dbReference type="KEGG" id="gaw:V144x_30380"/>
<evidence type="ECO:0000256" key="1">
    <source>
        <dbReference type="SAM" id="SignalP"/>
    </source>
</evidence>
<accession>A0A517VX35</accession>
<dbReference type="RefSeq" id="WP_144985896.1">
    <property type="nucleotide sequence ID" value="NZ_CP037920.1"/>
</dbReference>
<dbReference type="Proteomes" id="UP000318704">
    <property type="component" value="Chromosome"/>
</dbReference>